<evidence type="ECO:0000313" key="3">
    <source>
        <dbReference type="Proteomes" id="UP000784294"/>
    </source>
</evidence>
<dbReference type="InterPro" id="IPR036860">
    <property type="entry name" value="SH2_dom_sf"/>
</dbReference>
<accession>A0A3S5ASG8</accession>
<protein>
    <recommendedName>
        <fullName evidence="1">Spt6 SH2 domain-containing protein</fullName>
    </recommendedName>
</protein>
<feature type="domain" description="Spt6 SH2" evidence="1">
    <location>
        <begin position="24"/>
        <end position="101"/>
    </location>
</feature>
<dbReference type="GO" id="GO:0031491">
    <property type="term" value="F:nucleosome binding"/>
    <property type="evidence" value="ECO:0007669"/>
    <property type="project" value="TreeGrafter"/>
</dbReference>
<dbReference type="EMBL" id="CAAALY010291153">
    <property type="protein sequence ID" value="VEL44173.1"/>
    <property type="molecule type" value="Genomic_DNA"/>
</dbReference>
<feature type="non-terminal residue" evidence="2">
    <location>
        <position position="107"/>
    </location>
</feature>
<evidence type="ECO:0000313" key="2">
    <source>
        <dbReference type="EMBL" id="VEL44173.1"/>
    </source>
</evidence>
<dbReference type="InterPro" id="IPR017072">
    <property type="entry name" value="TF_Spt6"/>
</dbReference>
<dbReference type="GO" id="GO:0140673">
    <property type="term" value="P:transcription elongation-coupled chromatin remodeling"/>
    <property type="evidence" value="ECO:0007669"/>
    <property type="project" value="InterPro"/>
</dbReference>
<dbReference type="PANTHER" id="PTHR10145:SF6">
    <property type="entry name" value="TRANSCRIPTION ELONGATION FACTOR SPT6"/>
    <property type="match status" value="1"/>
</dbReference>
<dbReference type="GO" id="GO:0042393">
    <property type="term" value="F:histone binding"/>
    <property type="evidence" value="ECO:0007669"/>
    <property type="project" value="TreeGrafter"/>
</dbReference>
<keyword evidence="3" id="KW-1185">Reference proteome</keyword>
<gene>
    <name evidence="2" type="ORF">PXEA_LOCUS37613</name>
</gene>
<dbReference type="Pfam" id="PF14633">
    <property type="entry name" value="SH2_2"/>
    <property type="match status" value="1"/>
</dbReference>
<reference evidence="2" key="1">
    <citation type="submission" date="2018-11" db="EMBL/GenBank/DDBJ databases">
        <authorList>
            <consortium name="Pathogen Informatics"/>
        </authorList>
    </citation>
    <scope>NUCLEOTIDE SEQUENCE</scope>
</reference>
<dbReference type="OrthoDB" id="6268636at2759"/>
<dbReference type="PANTHER" id="PTHR10145">
    <property type="entry name" value="TRANSCRIPTION ELONGATION FACTOR SPT6"/>
    <property type="match status" value="1"/>
</dbReference>
<organism evidence="2 3">
    <name type="scientific">Protopolystoma xenopodis</name>
    <dbReference type="NCBI Taxonomy" id="117903"/>
    <lineage>
        <taxon>Eukaryota</taxon>
        <taxon>Metazoa</taxon>
        <taxon>Spiralia</taxon>
        <taxon>Lophotrochozoa</taxon>
        <taxon>Platyhelminthes</taxon>
        <taxon>Monogenea</taxon>
        <taxon>Polyopisthocotylea</taxon>
        <taxon>Polystomatidea</taxon>
        <taxon>Polystomatidae</taxon>
        <taxon>Protopolystoma</taxon>
    </lineage>
</organism>
<proteinExistence type="predicted"/>
<dbReference type="InterPro" id="IPR035018">
    <property type="entry name" value="Spt6_SH2_C"/>
</dbReference>
<dbReference type="GO" id="GO:0034728">
    <property type="term" value="P:nucleosome organization"/>
    <property type="evidence" value="ECO:0007669"/>
    <property type="project" value="TreeGrafter"/>
</dbReference>
<dbReference type="Gene3D" id="3.30.505.10">
    <property type="entry name" value="SH2 domain"/>
    <property type="match status" value="1"/>
</dbReference>
<dbReference type="GO" id="GO:0008023">
    <property type="term" value="C:transcription elongation factor complex"/>
    <property type="evidence" value="ECO:0007669"/>
    <property type="project" value="TreeGrafter"/>
</dbReference>
<sequence>MLFLAKAVNLTLHQMILYPFILQGGDREILSAILAQEKEANPDRIPYFLSTLKEPPGYFLLAFMPNRRAHFDSFSIRPEGFRYRDYIFPTLDRMIAYFKEHYNDQAS</sequence>
<dbReference type="InterPro" id="IPR035420">
    <property type="entry name" value="Spt6_SH2"/>
</dbReference>
<name>A0A3S5ASG8_9PLAT</name>
<dbReference type="Proteomes" id="UP000784294">
    <property type="component" value="Unassembled WGS sequence"/>
</dbReference>
<dbReference type="CDD" id="cd09928">
    <property type="entry name" value="SH2_Cterm_SPT6_like"/>
    <property type="match status" value="1"/>
</dbReference>
<comment type="caution">
    <text evidence="2">The sequence shown here is derived from an EMBL/GenBank/DDBJ whole genome shotgun (WGS) entry which is preliminary data.</text>
</comment>
<evidence type="ECO:0000259" key="1">
    <source>
        <dbReference type="Pfam" id="PF14633"/>
    </source>
</evidence>
<dbReference type="AlphaFoldDB" id="A0A3S5ASG8"/>